<proteinExistence type="inferred from homology"/>
<name>A0AAE3A6D1_9FIRM</name>
<feature type="domain" description="Sugar fermentation stimulation protein C-terminal" evidence="2">
    <location>
        <begin position="82"/>
        <end position="209"/>
    </location>
</feature>
<evidence type="ECO:0000259" key="3">
    <source>
        <dbReference type="Pfam" id="PF17746"/>
    </source>
</evidence>
<dbReference type="Gene3D" id="3.40.1350.60">
    <property type="match status" value="1"/>
</dbReference>
<evidence type="ECO:0000259" key="2">
    <source>
        <dbReference type="Pfam" id="PF03749"/>
    </source>
</evidence>
<dbReference type="InterPro" id="IPR040452">
    <property type="entry name" value="SfsA_C"/>
</dbReference>
<reference evidence="4 5" key="1">
    <citation type="submission" date="2021-10" db="EMBL/GenBank/DDBJ databases">
        <title>Anaerobic single-cell dispensing facilitates the cultivation of human gut bacteria.</title>
        <authorList>
            <person name="Afrizal A."/>
        </authorList>
    </citation>
    <scope>NUCLEOTIDE SEQUENCE [LARGE SCALE GENOMIC DNA]</scope>
    <source>
        <strain evidence="4 5">CLA-AA-H273</strain>
    </source>
</reference>
<dbReference type="EMBL" id="JAJEPV010000076">
    <property type="protein sequence ID" value="MCC2121341.1"/>
    <property type="molecule type" value="Genomic_DNA"/>
</dbReference>
<accession>A0AAE3A6D1</accession>
<feature type="domain" description="SfsA N-terminal OB" evidence="3">
    <location>
        <begin position="12"/>
        <end position="78"/>
    </location>
</feature>
<evidence type="ECO:0000256" key="1">
    <source>
        <dbReference type="HAMAP-Rule" id="MF_00095"/>
    </source>
</evidence>
<comment type="caution">
    <text evidence="4">The sequence shown here is derived from an EMBL/GenBank/DDBJ whole genome shotgun (WGS) entry which is preliminary data.</text>
</comment>
<dbReference type="GO" id="GO:0003677">
    <property type="term" value="F:DNA binding"/>
    <property type="evidence" value="ECO:0007669"/>
    <property type="project" value="InterPro"/>
</dbReference>
<comment type="similarity">
    <text evidence="1">Belongs to the SfsA family.</text>
</comment>
<dbReference type="HAMAP" id="MF_00095">
    <property type="entry name" value="SfsA"/>
    <property type="match status" value="1"/>
</dbReference>
<dbReference type="InterPro" id="IPR041465">
    <property type="entry name" value="SfsA_N"/>
</dbReference>
<dbReference type="NCBIfam" id="TIGR00230">
    <property type="entry name" value="sfsA"/>
    <property type="match status" value="1"/>
</dbReference>
<dbReference type="InterPro" id="IPR005224">
    <property type="entry name" value="SfsA"/>
</dbReference>
<dbReference type="PANTHER" id="PTHR30545:SF2">
    <property type="entry name" value="SUGAR FERMENTATION STIMULATION PROTEIN A"/>
    <property type="match status" value="1"/>
</dbReference>
<dbReference type="Pfam" id="PF03749">
    <property type="entry name" value="SfsA"/>
    <property type="match status" value="1"/>
</dbReference>
<dbReference type="Proteomes" id="UP001197795">
    <property type="component" value="Unassembled WGS sequence"/>
</dbReference>
<sequence length="233" mass="26368">MKYGKIVEGKFIDRPNRFIAHVEIAGKAETVHVKNTGRCRELLLPGAAVRLEQSDNPARKTLYDLVAVYKDRIGWINIDSQASNKVVKEWLEAQDYDVVRPEYTYGNSRIDFYLEKGEHRIFMEVKGCTLEINGIGYFPDAPTERGVKHLRELTAARQEGYECVVAFVIQMEGVTEVRPYVEMQPEFGTALAEAEAAGVKVLFLPCKVGRDWLKIDGKLVKKCYQIPVALGKV</sequence>
<protein>
    <recommendedName>
        <fullName evidence="1">Sugar fermentation stimulation protein homolog</fullName>
    </recommendedName>
</protein>
<dbReference type="RefSeq" id="WP_227734020.1">
    <property type="nucleotide sequence ID" value="NZ_JAJEPV010000076.1"/>
</dbReference>
<gene>
    <name evidence="1 4" type="primary">sfsA</name>
    <name evidence="4" type="ORF">LKD75_17440</name>
</gene>
<evidence type="ECO:0000313" key="5">
    <source>
        <dbReference type="Proteomes" id="UP001197795"/>
    </source>
</evidence>
<dbReference type="Gene3D" id="2.40.50.580">
    <property type="match status" value="1"/>
</dbReference>
<evidence type="ECO:0000313" key="4">
    <source>
        <dbReference type="EMBL" id="MCC2121341.1"/>
    </source>
</evidence>
<dbReference type="AlphaFoldDB" id="A0AAE3A6D1"/>
<keyword evidence="5" id="KW-1185">Reference proteome</keyword>
<dbReference type="Pfam" id="PF17746">
    <property type="entry name" value="SfsA_N"/>
    <property type="match status" value="1"/>
</dbReference>
<dbReference type="CDD" id="cd22359">
    <property type="entry name" value="SfsA-like_bacterial"/>
    <property type="match status" value="1"/>
</dbReference>
<organism evidence="4 5">
    <name type="scientific">Waltera acetigignens</name>
    <dbReference type="NCBI Taxonomy" id="2981769"/>
    <lineage>
        <taxon>Bacteria</taxon>
        <taxon>Bacillati</taxon>
        <taxon>Bacillota</taxon>
        <taxon>Clostridia</taxon>
        <taxon>Lachnospirales</taxon>
        <taxon>Lachnospiraceae</taxon>
        <taxon>Waltera</taxon>
    </lineage>
</organism>
<dbReference type="PANTHER" id="PTHR30545">
    <property type="entry name" value="SUGAR FERMENTATION STIMULATION PROTEIN A"/>
    <property type="match status" value="1"/>
</dbReference>